<keyword evidence="3" id="KW-1185">Reference proteome</keyword>
<name>A0A061EBS2_THECC</name>
<organism evidence="2 3">
    <name type="scientific">Theobroma cacao</name>
    <name type="common">Cacao</name>
    <name type="synonym">Cocoa</name>
    <dbReference type="NCBI Taxonomy" id="3641"/>
    <lineage>
        <taxon>Eukaryota</taxon>
        <taxon>Viridiplantae</taxon>
        <taxon>Streptophyta</taxon>
        <taxon>Embryophyta</taxon>
        <taxon>Tracheophyta</taxon>
        <taxon>Spermatophyta</taxon>
        <taxon>Magnoliopsida</taxon>
        <taxon>eudicotyledons</taxon>
        <taxon>Gunneridae</taxon>
        <taxon>Pentapetalae</taxon>
        <taxon>rosids</taxon>
        <taxon>malvids</taxon>
        <taxon>Malvales</taxon>
        <taxon>Malvaceae</taxon>
        <taxon>Byttnerioideae</taxon>
        <taxon>Theobroma</taxon>
    </lineage>
</organism>
<dbReference type="InterPro" id="IPR053134">
    <property type="entry name" value="RNA-dir_DNA_polymerase"/>
</dbReference>
<dbReference type="Proteomes" id="UP000026915">
    <property type="component" value="Chromosome 2"/>
</dbReference>
<dbReference type="Gene3D" id="3.30.70.270">
    <property type="match status" value="1"/>
</dbReference>
<evidence type="ECO:0000313" key="3">
    <source>
        <dbReference type="Proteomes" id="UP000026915"/>
    </source>
</evidence>
<dbReference type="Gramene" id="EOX99698">
    <property type="protein sequence ID" value="EOX99698"/>
    <property type="gene ID" value="TCM_008465"/>
</dbReference>
<dbReference type="PANTHER" id="PTHR24559:SF444">
    <property type="entry name" value="REVERSE TRANSCRIPTASE DOMAIN-CONTAINING PROTEIN"/>
    <property type="match status" value="1"/>
</dbReference>
<sequence>MMAIFLDTMEKTLEIFMDDFFVFGNNFDECLLNLDRVLRRYEETNLVLNWKKCRFMVQEGFVLGHKYADYVNYILNKLIPLNLNFHQRKKFLYNVRFFVWDEPFLFKQCADRVLKRCIPKEEAKRFDDALWAYKITYKTPIGMSPYRLVFGKACHLPIELEHKAFWAIKKLNFNLETVGEKRLIELNKMDKIKLDAYENAKIYKKKTRNGMTEGLLNSDLSQQECVDI</sequence>
<dbReference type="InterPro" id="IPR043128">
    <property type="entry name" value="Rev_trsase/Diguanyl_cyclase"/>
</dbReference>
<proteinExistence type="predicted"/>
<dbReference type="AlphaFoldDB" id="A0A061EBS2"/>
<evidence type="ECO:0000259" key="1">
    <source>
        <dbReference type="Pfam" id="PF00078"/>
    </source>
</evidence>
<dbReference type="GO" id="GO:0003676">
    <property type="term" value="F:nucleic acid binding"/>
    <property type="evidence" value="ECO:0007669"/>
    <property type="project" value="InterPro"/>
</dbReference>
<dbReference type="EMBL" id="CM001880">
    <property type="protein sequence ID" value="EOX99698.1"/>
    <property type="molecule type" value="Genomic_DNA"/>
</dbReference>
<dbReference type="SUPFAM" id="SSF56672">
    <property type="entry name" value="DNA/RNA polymerases"/>
    <property type="match status" value="1"/>
</dbReference>
<dbReference type="PANTHER" id="PTHR24559">
    <property type="entry name" value="TRANSPOSON TY3-I GAG-POL POLYPROTEIN"/>
    <property type="match status" value="1"/>
</dbReference>
<gene>
    <name evidence="2" type="ORF">TCM_008465</name>
</gene>
<dbReference type="InterPro" id="IPR000477">
    <property type="entry name" value="RT_dom"/>
</dbReference>
<dbReference type="Gene3D" id="3.30.420.10">
    <property type="entry name" value="Ribonuclease H-like superfamily/Ribonuclease H"/>
    <property type="match status" value="1"/>
</dbReference>
<evidence type="ECO:0000313" key="2">
    <source>
        <dbReference type="EMBL" id="EOX99698.1"/>
    </source>
</evidence>
<dbReference type="HOGENOM" id="CLU_1216601_0_0_1"/>
<reference evidence="2 3" key="1">
    <citation type="journal article" date="2013" name="Genome Biol.">
        <title>The genome sequence of the most widely cultivated cacao type and its use to identify candidate genes regulating pod color.</title>
        <authorList>
            <person name="Motamayor J.C."/>
            <person name="Mockaitis K."/>
            <person name="Schmutz J."/>
            <person name="Haiminen N."/>
            <person name="Iii D.L."/>
            <person name="Cornejo O."/>
            <person name="Findley S.D."/>
            <person name="Zheng P."/>
            <person name="Utro F."/>
            <person name="Royaert S."/>
            <person name="Saski C."/>
            <person name="Jenkins J."/>
            <person name="Podicheti R."/>
            <person name="Zhao M."/>
            <person name="Scheffler B.E."/>
            <person name="Stack J.C."/>
            <person name="Feltus F.A."/>
            <person name="Mustiga G.M."/>
            <person name="Amores F."/>
            <person name="Phillips W."/>
            <person name="Marelli J.P."/>
            <person name="May G.D."/>
            <person name="Shapiro H."/>
            <person name="Ma J."/>
            <person name="Bustamante C.D."/>
            <person name="Schnell R.J."/>
            <person name="Main D."/>
            <person name="Gilbert D."/>
            <person name="Parida L."/>
            <person name="Kuhn D.N."/>
        </authorList>
    </citation>
    <scope>NUCLEOTIDE SEQUENCE [LARGE SCALE GENOMIC DNA]</scope>
    <source>
        <strain evidence="3">cv. Matina 1-6</strain>
    </source>
</reference>
<accession>A0A061EBS2</accession>
<dbReference type="InterPro" id="IPR036397">
    <property type="entry name" value="RNaseH_sf"/>
</dbReference>
<dbReference type="eggNOG" id="KOG0017">
    <property type="taxonomic scope" value="Eukaryota"/>
</dbReference>
<protein>
    <recommendedName>
        <fullName evidence="1">Reverse transcriptase domain-containing protein</fullName>
    </recommendedName>
</protein>
<dbReference type="Pfam" id="PF00078">
    <property type="entry name" value="RVT_1"/>
    <property type="match status" value="1"/>
</dbReference>
<dbReference type="InParanoid" id="A0A061EBS2"/>
<dbReference type="InterPro" id="IPR043502">
    <property type="entry name" value="DNA/RNA_pol_sf"/>
</dbReference>
<feature type="domain" description="Reverse transcriptase" evidence="1">
    <location>
        <begin position="9"/>
        <end position="66"/>
    </location>
</feature>